<dbReference type="Proteomes" id="UP000435877">
    <property type="component" value="Unassembled WGS sequence"/>
</dbReference>
<dbReference type="SMART" id="SM00028">
    <property type="entry name" value="TPR"/>
    <property type="match status" value="5"/>
</dbReference>
<evidence type="ECO:0000256" key="3">
    <source>
        <dbReference type="PROSITE-ProRule" id="PRU00339"/>
    </source>
</evidence>
<dbReference type="PROSITE" id="PS50005">
    <property type="entry name" value="TPR"/>
    <property type="match status" value="1"/>
</dbReference>
<accession>A0A5S9NA18</accession>
<dbReference type="RefSeq" id="WP_235035552.1">
    <property type="nucleotide sequence ID" value="NZ_CACSIK010000001.1"/>
</dbReference>
<evidence type="ECO:0000313" key="5">
    <source>
        <dbReference type="EMBL" id="CAA0085893.1"/>
    </source>
</evidence>
<keyword evidence="1" id="KW-0677">Repeat</keyword>
<dbReference type="EMBL" id="CACSIM010000001">
    <property type="protein sequence ID" value="CAA0085893.1"/>
    <property type="molecule type" value="Genomic_DNA"/>
</dbReference>
<reference evidence="6 7" key="1">
    <citation type="submission" date="2019-11" db="EMBL/GenBank/DDBJ databases">
        <authorList>
            <person name="Holert J."/>
        </authorList>
    </citation>
    <scope>NUCLEOTIDE SEQUENCE [LARGE SCALE GENOMIC DNA]</scope>
    <source>
        <strain evidence="5">BC3_2A</strain>
        <strain evidence="4">SB11_1A</strain>
    </source>
</reference>
<sequence length="461" mass="52670">MMSDYHLSTKTLRPVLVKLGCSIALGVATVFAMPIVSSSLQPVLGTHSVGIAHAAEKSEKPKRSTRRTPAIRAKVYEKLNEAQMAADEKKYNEAIRLLNELRDKEGRNSLNSYELANLYNMYAFIYFTQEKYEQALDAYRNVVKQPDIPEAMELNTKYTIAQLYFVKEDYKGGVSTLLEWFKAKQALGEDPGAGAYSLLAQGYYQLKDLDRALKYIEVAINDYTSRGKVPKEQWWGLQRYLYYEKNDIKRVAAILEETLKHYQKKAYWLQLSSMYNELKMDSKATAAMETAYTEGVLDNDKELINMAYLFLSQEVPYKAAKVLDQAIKKGDVPATSKNLELLGNAWRQAQELKKAIPEMEKAAAKSDKGELWSRLGNIYLDNDQFDKAEKAIENAFKKGDLKRPDTAYLVLGMARFNLQEYEGARKAFKEAAKSEKSADYAKQWMQFMTKELERQEALKDG</sequence>
<dbReference type="AlphaFoldDB" id="A0A5S9NA18"/>
<dbReference type="SUPFAM" id="SSF48452">
    <property type="entry name" value="TPR-like"/>
    <property type="match status" value="1"/>
</dbReference>
<dbReference type="Pfam" id="PF13181">
    <property type="entry name" value="TPR_8"/>
    <property type="match status" value="1"/>
</dbReference>
<evidence type="ECO:0000313" key="7">
    <source>
        <dbReference type="Proteomes" id="UP000439591"/>
    </source>
</evidence>
<gene>
    <name evidence="4" type="ORF">IHBHHGIJ_00169</name>
    <name evidence="5" type="ORF">KFEGEMFD_00980</name>
</gene>
<evidence type="ECO:0000313" key="6">
    <source>
        <dbReference type="Proteomes" id="UP000435877"/>
    </source>
</evidence>
<feature type="repeat" description="TPR" evidence="3">
    <location>
        <begin position="405"/>
        <end position="438"/>
    </location>
</feature>
<evidence type="ECO:0000256" key="1">
    <source>
        <dbReference type="ARBA" id="ARBA00022737"/>
    </source>
</evidence>
<evidence type="ECO:0008006" key="8">
    <source>
        <dbReference type="Google" id="ProtNLM"/>
    </source>
</evidence>
<evidence type="ECO:0000313" key="4">
    <source>
        <dbReference type="EMBL" id="CAA0080078.1"/>
    </source>
</evidence>
<dbReference type="InterPro" id="IPR011990">
    <property type="entry name" value="TPR-like_helical_dom_sf"/>
</dbReference>
<organism evidence="5 7">
    <name type="scientific">Zhongshania aliphaticivorans</name>
    <dbReference type="NCBI Taxonomy" id="1470434"/>
    <lineage>
        <taxon>Bacteria</taxon>
        <taxon>Pseudomonadati</taxon>
        <taxon>Pseudomonadota</taxon>
        <taxon>Gammaproteobacteria</taxon>
        <taxon>Cellvibrionales</taxon>
        <taxon>Spongiibacteraceae</taxon>
        <taxon>Zhongshania</taxon>
    </lineage>
</organism>
<keyword evidence="6" id="KW-1185">Reference proteome</keyword>
<dbReference type="PANTHER" id="PTHR45586:SF1">
    <property type="entry name" value="LIPOPOLYSACCHARIDE ASSEMBLY PROTEIN B"/>
    <property type="match status" value="1"/>
</dbReference>
<dbReference type="EMBL" id="CACSIK010000001">
    <property type="protein sequence ID" value="CAA0080078.1"/>
    <property type="molecule type" value="Genomic_DNA"/>
</dbReference>
<dbReference type="Pfam" id="PF13432">
    <property type="entry name" value="TPR_16"/>
    <property type="match status" value="2"/>
</dbReference>
<dbReference type="Gene3D" id="1.25.40.10">
    <property type="entry name" value="Tetratricopeptide repeat domain"/>
    <property type="match status" value="2"/>
</dbReference>
<keyword evidence="2 3" id="KW-0802">TPR repeat</keyword>
<dbReference type="SUPFAM" id="SSF81901">
    <property type="entry name" value="HCP-like"/>
    <property type="match status" value="1"/>
</dbReference>
<protein>
    <recommendedName>
        <fullName evidence="8">Beta-barrel assembly-enhancing protease</fullName>
    </recommendedName>
</protein>
<dbReference type="InterPro" id="IPR019734">
    <property type="entry name" value="TPR_rpt"/>
</dbReference>
<proteinExistence type="predicted"/>
<dbReference type="Proteomes" id="UP000439591">
    <property type="component" value="Unassembled WGS sequence"/>
</dbReference>
<dbReference type="InterPro" id="IPR051012">
    <property type="entry name" value="CellSynth/LPSAsmb/PSIAsmb"/>
</dbReference>
<dbReference type="PANTHER" id="PTHR45586">
    <property type="entry name" value="TPR REPEAT-CONTAINING PROTEIN PA4667"/>
    <property type="match status" value="1"/>
</dbReference>
<name>A0A5S9NA18_9GAMM</name>
<evidence type="ECO:0000256" key="2">
    <source>
        <dbReference type="ARBA" id="ARBA00022803"/>
    </source>
</evidence>